<dbReference type="AlphaFoldDB" id="A0A426ZUY5"/>
<evidence type="ECO:0000256" key="2">
    <source>
        <dbReference type="SAM" id="Phobius"/>
    </source>
</evidence>
<dbReference type="EMBL" id="AMZH03004910">
    <property type="protein sequence ID" value="RRT67786.1"/>
    <property type="molecule type" value="Genomic_DNA"/>
</dbReference>
<organism evidence="3 4">
    <name type="scientific">Ensete ventricosum</name>
    <name type="common">Abyssinian banana</name>
    <name type="synonym">Musa ensete</name>
    <dbReference type="NCBI Taxonomy" id="4639"/>
    <lineage>
        <taxon>Eukaryota</taxon>
        <taxon>Viridiplantae</taxon>
        <taxon>Streptophyta</taxon>
        <taxon>Embryophyta</taxon>
        <taxon>Tracheophyta</taxon>
        <taxon>Spermatophyta</taxon>
        <taxon>Magnoliopsida</taxon>
        <taxon>Liliopsida</taxon>
        <taxon>Zingiberales</taxon>
        <taxon>Musaceae</taxon>
        <taxon>Ensete</taxon>
    </lineage>
</organism>
<gene>
    <name evidence="3" type="ORF">B296_00038924</name>
</gene>
<accession>A0A426ZUY5</accession>
<keyword evidence="2" id="KW-0812">Transmembrane</keyword>
<sequence>MKGNRGPRPPLLSRLVREKIRLPAALLLCVVFFLAGFFVSLLISSPSQVVLGPQDPVGGGRLTRSRLLELDDEDPEWPPMPHGKTGDSSPSLIPFQVFGNLFDHRLHVSNPRFYTLKNT</sequence>
<keyword evidence="2" id="KW-1133">Transmembrane helix</keyword>
<reference evidence="3 4" key="1">
    <citation type="journal article" date="2014" name="Agronomy (Basel)">
        <title>A Draft Genome Sequence for Ensete ventricosum, the Drought-Tolerant Tree Against Hunger.</title>
        <authorList>
            <person name="Harrison J."/>
            <person name="Moore K.A."/>
            <person name="Paszkiewicz K."/>
            <person name="Jones T."/>
            <person name="Grant M."/>
            <person name="Ambacheew D."/>
            <person name="Muzemil S."/>
            <person name="Studholme D.J."/>
        </authorList>
    </citation>
    <scope>NUCLEOTIDE SEQUENCE [LARGE SCALE GENOMIC DNA]</scope>
</reference>
<dbReference type="Proteomes" id="UP000287651">
    <property type="component" value="Unassembled WGS sequence"/>
</dbReference>
<proteinExistence type="predicted"/>
<evidence type="ECO:0000256" key="1">
    <source>
        <dbReference type="SAM" id="MobiDB-lite"/>
    </source>
</evidence>
<comment type="caution">
    <text evidence="3">The sequence shown here is derived from an EMBL/GenBank/DDBJ whole genome shotgun (WGS) entry which is preliminary data.</text>
</comment>
<evidence type="ECO:0000313" key="3">
    <source>
        <dbReference type="EMBL" id="RRT67786.1"/>
    </source>
</evidence>
<keyword evidence="2" id="KW-0472">Membrane</keyword>
<evidence type="ECO:0000313" key="4">
    <source>
        <dbReference type="Proteomes" id="UP000287651"/>
    </source>
</evidence>
<feature type="transmembrane region" description="Helical" evidence="2">
    <location>
        <begin position="20"/>
        <end position="43"/>
    </location>
</feature>
<protein>
    <submittedName>
        <fullName evidence="3">Uncharacterized protein</fullName>
    </submittedName>
</protein>
<name>A0A426ZUY5_ENSVE</name>
<feature type="region of interest" description="Disordered" evidence="1">
    <location>
        <begin position="70"/>
        <end position="89"/>
    </location>
</feature>